<sequence length="316" mass="35783">MVREVVYYHQILSDSSKMLSKEPLLVDLAQLETMSQRIAGRPNPASLFAQWNGISLAHCHHSPCEFQEHQWTQHLIGIGSVGSPASVEHRLGGTFHQHSYHSHEIMVIPAQVSYQAIWQEPHEFSLLGLEPAFLEKIARESVKATQVELIPQLILIDPLIQQILLSLHADIIAGHPTGKLFGDSLAIALAAQLLQNHTVWKAQYPSAQTGLPPYLRDRALEFIESHLDQSFTLDQLADALGMSVFYFCRQFKQSMGITPHQYVTRRRIERAKELLWHSKLPITEIALQVGFATPSAFSRLFRQFTGTTPKAFRQQR</sequence>
<keyword evidence="6" id="KW-1185">Reference proteome</keyword>
<dbReference type="PRINTS" id="PR00032">
    <property type="entry name" value="HTHARAC"/>
</dbReference>
<dbReference type="InterPro" id="IPR009057">
    <property type="entry name" value="Homeodomain-like_sf"/>
</dbReference>
<dbReference type="PANTHER" id="PTHR46796">
    <property type="entry name" value="HTH-TYPE TRANSCRIPTIONAL ACTIVATOR RHAS-RELATED"/>
    <property type="match status" value="1"/>
</dbReference>
<comment type="caution">
    <text evidence="5">The sequence shown here is derived from an EMBL/GenBank/DDBJ whole genome shotgun (WGS) entry which is preliminary data.</text>
</comment>
<evidence type="ECO:0000313" key="5">
    <source>
        <dbReference type="EMBL" id="PLZ89759.1"/>
    </source>
</evidence>
<keyword evidence="3" id="KW-0804">Transcription</keyword>
<dbReference type="Pfam" id="PF12833">
    <property type="entry name" value="HTH_18"/>
    <property type="match status" value="1"/>
</dbReference>
<name>A0A2N6K321_FISMU</name>
<dbReference type="SMART" id="SM00342">
    <property type="entry name" value="HTH_ARAC"/>
    <property type="match status" value="1"/>
</dbReference>
<dbReference type="InterPro" id="IPR020449">
    <property type="entry name" value="Tscrpt_reg_AraC-type_HTH"/>
</dbReference>
<dbReference type="PROSITE" id="PS01124">
    <property type="entry name" value="HTH_ARAC_FAMILY_2"/>
    <property type="match status" value="1"/>
</dbReference>
<dbReference type="PANTHER" id="PTHR46796:SF6">
    <property type="entry name" value="ARAC SUBFAMILY"/>
    <property type="match status" value="1"/>
</dbReference>
<evidence type="ECO:0000259" key="4">
    <source>
        <dbReference type="PROSITE" id="PS01124"/>
    </source>
</evidence>
<dbReference type="InterPro" id="IPR018062">
    <property type="entry name" value="HTH_AraC-typ_CS"/>
</dbReference>
<organism evidence="5 6">
    <name type="scientific">Fischerella muscicola CCMEE 5323</name>
    <dbReference type="NCBI Taxonomy" id="2019572"/>
    <lineage>
        <taxon>Bacteria</taxon>
        <taxon>Bacillati</taxon>
        <taxon>Cyanobacteriota</taxon>
        <taxon>Cyanophyceae</taxon>
        <taxon>Nostocales</taxon>
        <taxon>Hapalosiphonaceae</taxon>
        <taxon>Fischerella</taxon>
    </lineage>
</organism>
<keyword evidence="2" id="KW-0238">DNA-binding</keyword>
<accession>A0A2N6K321</accession>
<reference evidence="5 6" key="1">
    <citation type="submission" date="2017-08" db="EMBL/GenBank/DDBJ databases">
        <title>Genomes of Fischerella (Mastigocladus) sp. strains.</title>
        <authorList>
            <person name="Miller S.R."/>
        </authorList>
    </citation>
    <scope>NUCLEOTIDE SEQUENCE [LARGE SCALE GENOMIC DNA]</scope>
    <source>
        <strain evidence="5 6">CCMEE 5323</strain>
    </source>
</reference>
<dbReference type="RefSeq" id="WP_016867744.1">
    <property type="nucleotide sequence ID" value="NZ_CAWNVR010000363.1"/>
</dbReference>
<proteinExistence type="predicted"/>
<protein>
    <submittedName>
        <fullName evidence="5">AraC family transcriptional regulator</fullName>
    </submittedName>
</protein>
<dbReference type="GO" id="GO:0003700">
    <property type="term" value="F:DNA-binding transcription factor activity"/>
    <property type="evidence" value="ECO:0007669"/>
    <property type="project" value="InterPro"/>
</dbReference>
<dbReference type="Gene3D" id="1.10.10.60">
    <property type="entry name" value="Homeodomain-like"/>
    <property type="match status" value="2"/>
</dbReference>
<dbReference type="SUPFAM" id="SSF46689">
    <property type="entry name" value="Homeodomain-like"/>
    <property type="match status" value="2"/>
</dbReference>
<dbReference type="InterPro" id="IPR050204">
    <property type="entry name" value="AraC_XylS_family_regulators"/>
</dbReference>
<feature type="domain" description="HTH araC/xylS-type" evidence="4">
    <location>
        <begin position="217"/>
        <end position="315"/>
    </location>
</feature>
<dbReference type="GO" id="GO:0043565">
    <property type="term" value="F:sequence-specific DNA binding"/>
    <property type="evidence" value="ECO:0007669"/>
    <property type="project" value="InterPro"/>
</dbReference>
<keyword evidence="1" id="KW-0805">Transcription regulation</keyword>
<evidence type="ECO:0000256" key="3">
    <source>
        <dbReference type="ARBA" id="ARBA00023163"/>
    </source>
</evidence>
<dbReference type="Proteomes" id="UP000235036">
    <property type="component" value="Unassembled WGS sequence"/>
</dbReference>
<dbReference type="PROSITE" id="PS00041">
    <property type="entry name" value="HTH_ARAC_FAMILY_1"/>
    <property type="match status" value="1"/>
</dbReference>
<evidence type="ECO:0000313" key="6">
    <source>
        <dbReference type="Proteomes" id="UP000235036"/>
    </source>
</evidence>
<dbReference type="InterPro" id="IPR018060">
    <property type="entry name" value="HTH_AraC"/>
</dbReference>
<gene>
    <name evidence="5" type="ORF">CEN44_12350</name>
</gene>
<evidence type="ECO:0000256" key="2">
    <source>
        <dbReference type="ARBA" id="ARBA00023125"/>
    </source>
</evidence>
<evidence type="ECO:0000256" key="1">
    <source>
        <dbReference type="ARBA" id="ARBA00023015"/>
    </source>
</evidence>
<dbReference type="EMBL" id="NRQW01000264">
    <property type="protein sequence ID" value="PLZ89759.1"/>
    <property type="molecule type" value="Genomic_DNA"/>
</dbReference>
<dbReference type="AlphaFoldDB" id="A0A2N6K321"/>